<evidence type="ECO:0000313" key="1">
    <source>
        <dbReference type="EMBL" id="MFC3476129.1"/>
    </source>
</evidence>
<dbReference type="PANTHER" id="PTHR39662:SF1">
    <property type="entry name" value="DUF354 DOMAIN-CONTAINING PROTEIN"/>
    <property type="match status" value="1"/>
</dbReference>
<protein>
    <recommendedName>
        <fullName evidence="3">DUF354 domain-containing protein</fullName>
    </recommendedName>
</protein>
<comment type="caution">
    <text evidence="1">The sequence shown here is derived from an EMBL/GenBank/DDBJ whole genome shotgun (WGS) entry which is preliminary data.</text>
</comment>
<dbReference type="SUPFAM" id="SSF53756">
    <property type="entry name" value="UDP-Glycosyltransferase/glycogen phosphorylase"/>
    <property type="match status" value="1"/>
</dbReference>
<sequence>MRVLFDVTHPALVHLFENPARELADRGHAVAVAAREKDVTTQLLDATDIPYTVVSRARGGPLARAGELAVRTVGLARLSRQFEPTVVVSQVDPAAVYAARLAGANAVVFDDSEPERVAAAATHRFADVVCTPRGFGRETPNQRRYDGFHELAYLHPERFEPDRAALCEHGVDPESRYAVLRFVSWEAHHDLGRGGLSPAAKRRLVDELAEIGDVYVTSEDAAGAPPNADALPVPPERFHDLLACADCYAGDSQTTATEAAVLGVPAVRTNSFAGDGDMSNFRELEADYGLLESFADEDAAVSRAVDLFRDPPRERQARRRARLVADKVDVAAFVADTVEGVA</sequence>
<dbReference type="PANTHER" id="PTHR39662">
    <property type="entry name" value="DUF354 DOMAIN-CONTAINING PROTEIN-RELATED"/>
    <property type="match status" value="1"/>
</dbReference>
<dbReference type="PIRSF" id="PIRSF005357">
    <property type="entry name" value="UCP005357"/>
    <property type="match status" value="1"/>
</dbReference>
<accession>A0ABD5N9B3</accession>
<name>A0ABD5N9B3_9EURY</name>
<dbReference type="RefSeq" id="WP_232569325.1">
    <property type="nucleotide sequence ID" value="NZ_CP089466.1"/>
</dbReference>
<gene>
    <name evidence="1" type="ORF">ACFOKC_00170</name>
</gene>
<evidence type="ECO:0008006" key="3">
    <source>
        <dbReference type="Google" id="ProtNLM"/>
    </source>
</evidence>
<dbReference type="GeneID" id="69117962"/>
<keyword evidence="2" id="KW-1185">Reference proteome</keyword>
<reference evidence="1 2" key="1">
    <citation type="journal article" date="2019" name="Int. J. Syst. Evol. Microbiol.">
        <title>The Global Catalogue of Microorganisms (GCM) 10K type strain sequencing project: providing services to taxonomists for standard genome sequencing and annotation.</title>
        <authorList>
            <consortium name="The Broad Institute Genomics Platform"/>
            <consortium name="The Broad Institute Genome Sequencing Center for Infectious Disease"/>
            <person name="Wu L."/>
            <person name="Ma J."/>
        </authorList>
    </citation>
    <scope>NUCLEOTIDE SEQUENCE [LARGE SCALE GENOMIC DNA]</scope>
    <source>
        <strain evidence="1 2">CGMCC 1.12562</strain>
    </source>
</reference>
<dbReference type="Proteomes" id="UP001595660">
    <property type="component" value="Unassembled WGS sequence"/>
</dbReference>
<organism evidence="1 2">
    <name type="scientific">Halobacterium litoreum</name>
    <dbReference type="NCBI Taxonomy" id="2039234"/>
    <lineage>
        <taxon>Archaea</taxon>
        <taxon>Methanobacteriati</taxon>
        <taxon>Methanobacteriota</taxon>
        <taxon>Stenosarchaea group</taxon>
        <taxon>Halobacteria</taxon>
        <taxon>Halobacteriales</taxon>
        <taxon>Halobacteriaceae</taxon>
        <taxon>Halobacterium</taxon>
    </lineage>
</organism>
<dbReference type="AlphaFoldDB" id="A0ABD5N9B3"/>
<evidence type="ECO:0000313" key="2">
    <source>
        <dbReference type="Proteomes" id="UP001595660"/>
    </source>
</evidence>
<proteinExistence type="predicted"/>
<dbReference type="InterPro" id="IPR007152">
    <property type="entry name" value="DUF354"/>
</dbReference>
<dbReference type="EMBL" id="JBHRWN010000002">
    <property type="protein sequence ID" value="MFC3476129.1"/>
    <property type="molecule type" value="Genomic_DNA"/>
</dbReference>